<sequence length="70" mass="7626">KLALVALAALLREWGFPLLDAQVSNPHLLGLGARELPRDAFLAQVRTLAAQPCDPLRWRKVAPRAAADCL</sequence>
<dbReference type="Gene3D" id="3.40.630.70">
    <property type="entry name" value="Leucyl/phenylalanyl-tRNA-protein transferase, C-terminal domain"/>
    <property type="match status" value="1"/>
</dbReference>
<evidence type="ECO:0008006" key="6">
    <source>
        <dbReference type="Google" id="ProtNLM"/>
    </source>
</evidence>
<evidence type="ECO:0000256" key="2">
    <source>
        <dbReference type="ARBA" id="ARBA00022679"/>
    </source>
</evidence>
<evidence type="ECO:0000313" key="5">
    <source>
        <dbReference type="Proteomes" id="UP001172708"/>
    </source>
</evidence>
<evidence type="ECO:0000313" key="4">
    <source>
        <dbReference type="EMBL" id="MDN4481900.1"/>
    </source>
</evidence>
<dbReference type="Pfam" id="PF03588">
    <property type="entry name" value="Leu_Phe_trans"/>
    <property type="match status" value="1"/>
</dbReference>
<protein>
    <recommendedName>
        <fullName evidence="6">Leucyl/phenylalanyl-tRNA--protein transferase</fullName>
    </recommendedName>
</protein>
<keyword evidence="3" id="KW-0012">Acyltransferase</keyword>
<evidence type="ECO:0000256" key="1">
    <source>
        <dbReference type="ARBA" id="ARBA00022490"/>
    </source>
</evidence>
<comment type="caution">
    <text evidence="4">The sequence shown here is derived from an EMBL/GenBank/DDBJ whole genome shotgun (WGS) entry which is preliminary data.</text>
</comment>
<gene>
    <name evidence="4" type="ORF">QQX02_13295</name>
</gene>
<keyword evidence="5" id="KW-1185">Reference proteome</keyword>
<proteinExistence type="predicted"/>
<dbReference type="EMBL" id="JAUHQA010000047">
    <property type="protein sequence ID" value="MDN4481900.1"/>
    <property type="molecule type" value="Genomic_DNA"/>
</dbReference>
<reference evidence="4" key="1">
    <citation type="submission" date="2023-06" db="EMBL/GenBank/DDBJ databases">
        <title>Egi l300058.</title>
        <authorList>
            <person name="Gao L."/>
            <person name="Fang B.-Z."/>
            <person name="Li W.-J."/>
        </authorList>
    </citation>
    <scope>NUCLEOTIDE SEQUENCE</scope>
    <source>
        <strain evidence="4">EGI L300058</strain>
    </source>
</reference>
<keyword evidence="1" id="KW-0963">Cytoplasm</keyword>
<dbReference type="InterPro" id="IPR042203">
    <property type="entry name" value="Leu/Phe-tRNA_Trfase_C"/>
</dbReference>
<dbReference type="SUPFAM" id="SSF55729">
    <property type="entry name" value="Acyl-CoA N-acyltransferases (Nat)"/>
    <property type="match status" value="1"/>
</dbReference>
<feature type="non-terminal residue" evidence="4">
    <location>
        <position position="1"/>
    </location>
</feature>
<evidence type="ECO:0000256" key="3">
    <source>
        <dbReference type="ARBA" id="ARBA00023315"/>
    </source>
</evidence>
<keyword evidence="2" id="KW-0808">Transferase</keyword>
<name>A0ABT8GKD3_9MICO</name>
<dbReference type="InterPro" id="IPR016181">
    <property type="entry name" value="Acyl_CoA_acyltransferase"/>
</dbReference>
<accession>A0ABT8GKD3</accession>
<dbReference type="Proteomes" id="UP001172708">
    <property type="component" value="Unassembled WGS sequence"/>
</dbReference>
<organism evidence="4 5">
    <name type="scientific">Demequina muriae</name>
    <dbReference type="NCBI Taxonomy" id="3051664"/>
    <lineage>
        <taxon>Bacteria</taxon>
        <taxon>Bacillati</taxon>
        <taxon>Actinomycetota</taxon>
        <taxon>Actinomycetes</taxon>
        <taxon>Micrococcales</taxon>
        <taxon>Demequinaceae</taxon>
        <taxon>Demequina</taxon>
    </lineage>
</organism>
<dbReference type="InterPro" id="IPR004616">
    <property type="entry name" value="Leu/Phe-tRNA_Trfase"/>
</dbReference>